<reference evidence="5 6" key="1">
    <citation type="journal article" date="2013" name="Biodegradation">
        <title>Occurrence of 4-tert-butylphenol (4-t-BP) biodegradation in an aquatic sample caused by the presence of Spirodela polyrrhiza and isolation of a 4-t-BP-utilizing bacterium.</title>
        <authorList>
            <person name="Ogata Y."/>
            <person name="Toyama T."/>
            <person name="Yu N."/>
            <person name="Wang X."/>
            <person name="Sei K."/>
            <person name="Ike M."/>
        </authorList>
    </citation>
    <scope>NUCLEOTIDE SEQUENCE [LARGE SCALE GENOMIC DNA]</scope>
    <source>
        <strain evidence="5 6">OMI</strain>
    </source>
</reference>
<dbReference type="PRINTS" id="PR00081">
    <property type="entry name" value="GDHRDH"/>
</dbReference>
<dbReference type="SMART" id="SM00822">
    <property type="entry name" value="PKS_KR"/>
    <property type="match status" value="1"/>
</dbReference>
<organism evidence="5 6">
    <name type="scientific">Sphingobium fuliginis (strain ATCC 27551)</name>
    <dbReference type="NCBI Taxonomy" id="336203"/>
    <lineage>
        <taxon>Bacteria</taxon>
        <taxon>Pseudomonadati</taxon>
        <taxon>Pseudomonadota</taxon>
        <taxon>Alphaproteobacteria</taxon>
        <taxon>Sphingomonadales</taxon>
        <taxon>Sphingomonadaceae</taxon>
        <taxon>Sphingobium</taxon>
    </lineage>
</organism>
<evidence type="ECO:0000313" key="5">
    <source>
        <dbReference type="EMBL" id="GAY22157.1"/>
    </source>
</evidence>
<evidence type="ECO:0000313" key="6">
    <source>
        <dbReference type="Proteomes" id="UP000221538"/>
    </source>
</evidence>
<dbReference type="EMBL" id="BEWI01000032">
    <property type="protein sequence ID" value="GAY22157.1"/>
    <property type="molecule type" value="Genomic_DNA"/>
</dbReference>
<dbReference type="EC" id="1.1.1.100" evidence="5"/>
<dbReference type="GO" id="GO:0018502">
    <property type="term" value="F:2,5-dichloro-2,5-cyclohexadiene-1,4-diol dehydrogenase activity"/>
    <property type="evidence" value="ECO:0007669"/>
    <property type="project" value="RHEA"/>
</dbReference>
<evidence type="ECO:0000259" key="4">
    <source>
        <dbReference type="SMART" id="SM00822"/>
    </source>
</evidence>
<dbReference type="AlphaFoldDB" id="A0A292ZFA4"/>
<dbReference type="RefSeq" id="WP_099186055.1">
    <property type="nucleotide sequence ID" value="NZ_BEWI01000032.1"/>
</dbReference>
<evidence type="ECO:0000256" key="3">
    <source>
        <dbReference type="ARBA" id="ARBA00051383"/>
    </source>
</evidence>
<evidence type="ECO:0000256" key="2">
    <source>
        <dbReference type="ARBA" id="ARBA00023002"/>
    </source>
</evidence>
<dbReference type="GO" id="GO:0004316">
    <property type="term" value="F:3-oxoacyl-[acyl-carrier-protein] reductase (NADPH) activity"/>
    <property type="evidence" value="ECO:0007669"/>
    <property type="project" value="UniProtKB-EC"/>
</dbReference>
<protein>
    <submittedName>
        <fullName evidence="5">3-oxoacyl-[acyl-carrier protein] reductase</fullName>
        <ecNumber evidence="5">1.1.1.100</ecNumber>
    </submittedName>
</protein>
<gene>
    <name evidence="5" type="ORF">SFOMI_2712</name>
</gene>
<dbReference type="PRINTS" id="PR00080">
    <property type="entry name" value="SDRFAMILY"/>
</dbReference>
<dbReference type="Proteomes" id="UP000221538">
    <property type="component" value="Unassembled WGS sequence"/>
</dbReference>
<dbReference type="InterPro" id="IPR057326">
    <property type="entry name" value="KR_dom"/>
</dbReference>
<comment type="similarity">
    <text evidence="1">Belongs to the short-chain dehydrogenases/reductases (SDR) family.</text>
</comment>
<evidence type="ECO:0000256" key="1">
    <source>
        <dbReference type="ARBA" id="ARBA00006484"/>
    </source>
</evidence>
<dbReference type="InterPro" id="IPR002347">
    <property type="entry name" value="SDR_fam"/>
</dbReference>
<accession>A0A292ZFA4</accession>
<name>A0A292ZFA4_SPHSA</name>
<dbReference type="PANTHER" id="PTHR43639:SF1">
    <property type="entry name" value="SHORT-CHAIN DEHYDROGENASE_REDUCTASE FAMILY PROTEIN"/>
    <property type="match status" value="1"/>
</dbReference>
<keyword evidence="2 5" id="KW-0560">Oxidoreductase</keyword>
<dbReference type="Gene3D" id="3.40.50.720">
    <property type="entry name" value="NAD(P)-binding Rossmann-like Domain"/>
    <property type="match status" value="1"/>
</dbReference>
<reference evidence="5 6" key="2">
    <citation type="journal article" date="2013" name="Environ. Sci. Technol.">
        <title>The 4-tert-butylphenol-utilizing bacterium Sphingobium fuliginis OMI can degrade bisphenols via phenolic ring hydroxylation and meta-cleavage pathway.</title>
        <authorList>
            <person name="Ogata Y."/>
            <person name="Goda S."/>
            <person name="Toyama T."/>
            <person name="Sei K."/>
            <person name="Ike M."/>
        </authorList>
    </citation>
    <scope>NUCLEOTIDE SEQUENCE [LARGE SCALE GENOMIC DNA]</scope>
    <source>
        <strain evidence="5 6">OMI</strain>
    </source>
</reference>
<dbReference type="Pfam" id="PF13561">
    <property type="entry name" value="adh_short_C2"/>
    <property type="match status" value="1"/>
</dbReference>
<dbReference type="NCBIfam" id="NF005559">
    <property type="entry name" value="PRK07231.1"/>
    <property type="match status" value="1"/>
</dbReference>
<dbReference type="FunFam" id="3.40.50.720:FF:000084">
    <property type="entry name" value="Short-chain dehydrogenase reductase"/>
    <property type="match status" value="1"/>
</dbReference>
<comment type="caution">
    <text evidence="5">The sequence shown here is derived from an EMBL/GenBank/DDBJ whole genome shotgun (WGS) entry which is preliminary data.</text>
</comment>
<sequence length="250" mass="25370">MAHALQDKVAIVTGASKGIGAGIAIALADAGASVVVNYSSDKEGADHVVAKIGDADGKAVAIRADVSVGSDIAALFAETQSRFGKLDILVNCAGIFSFGPLESMTEDQVRRMMDVNLVGPIMTCREALKYFPAEGGCIINVGSMSGEAYSPGACAYAASKKGLSAVTGVLALEMGSRNIRVNQINPGAVDTEGARMIGAMSEENQAAYSARTPLGRVGTPADVAAVAVFLASDAAGWLTGENLAVSGGLR</sequence>
<dbReference type="SUPFAM" id="SSF51735">
    <property type="entry name" value="NAD(P)-binding Rossmann-fold domains"/>
    <property type="match status" value="1"/>
</dbReference>
<dbReference type="PANTHER" id="PTHR43639">
    <property type="entry name" value="OXIDOREDUCTASE, SHORT-CHAIN DEHYDROGENASE/REDUCTASE FAMILY (AFU_ORTHOLOGUE AFUA_5G02870)"/>
    <property type="match status" value="1"/>
</dbReference>
<feature type="domain" description="Ketoreductase" evidence="4">
    <location>
        <begin position="8"/>
        <end position="175"/>
    </location>
</feature>
<dbReference type="InterPro" id="IPR020904">
    <property type="entry name" value="Sc_DH/Rdtase_CS"/>
</dbReference>
<dbReference type="PROSITE" id="PS00061">
    <property type="entry name" value="ADH_SHORT"/>
    <property type="match status" value="1"/>
</dbReference>
<dbReference type="InterPro" id="IPR036291">
    <property type="entry name" value="NAD(P)-bd_dom_sf"/>
</dbReference>
<comment type="catalytic activity">
    <reaction evidence="3">
        <text>2,5-dichlorocyclohexa-2,5-dien-1,4-diol + NAD(+) = 2,5-dichlorohydroquinone + NADH + H(+)</text>
        <dbReference type="Rhea" id="RHEA:15741"/>
        <dbReference type="ChEBI" id="CHEBI:15378"/>
        <dbReference type="ChEBI" id="CHEBI:27545"/>
        <dbReference type="ChEBI" id="CHEBI:28975"/>
        <dbReference type="ChEBI" id="CHEBI:57540"/>
        <dbReference type="ChEBI" id="CHEBI:57945"/>
    </reaction>
</comment>
<proteinExistence type="inferred from homology"/>